<reference evidence="2" key="1">
    <citation type="journal article" date="2019" name="Sci. Rep.">
        <title>Draft genome of Tanacetum cinerariifolium, the natural source of mosquito coil.</title>
        <authorList>
            <person name="Yamashiro T."/>
            <person name="Shiraishi A."/>
            <person name="Satake H."/>
            <person name="Nakayama K."/>
        </authorList>
    </citation>
    <scope>NUCLEOTIDE SEQUENCE</scope>
</reference>
<dbReference type="Pfam" id="PF24626">
    <property type="entry name" value="SH3_Tf2-1"/>
    <property type="match status" value="1"/>
</dbReference>
<dbReference type="PANTHER" id="PTHR46148">
    <property type="entry name" value="CHROMO DOMAIN-CONTAINING PROTEIN"/>
    <property type="match status" value="1"/>
</dbReference>
<feature type="domain" description="Tf2-1-like SH3-like" evidence="1">
    <location>
        <begin position="46"/>
        <end position="86"/>
    </location>
</feature>
<dbReference type="GO" id="GO:0003964">
    <property type="term" value="F:RNA-directed DNA polymerase activity"/>
    <property type="evidence" value="ECO:0007669"/>
    <property type="project" value="UniProtKB-KW"/>
</dbReference>
<name>A0A699JVE2_TANCI</name>
<keyword evidence="2" id="KW-0548">Nucleotidyltransferase</keyword>
<evidence type="ECO:0000259" key="1">
    <source>
        <dbReference type="Pfam" id="PF24626"/>
    </source>
</evidence>
<proteinExistence type="predicted"/>
<dbReference type="InterPro" id="IPR056924">
    <property type="entry name" value="SH3_Tf2-1"/>
</dbReference>
<sequence length="126" mass="13955">IVGEVWGIVRGGRGRKTRGGGGFSLGGKVGKGREVEDGYGEVCTYQYVRLFKVLEKIGAVAYKLEFPQELNKVHNTFHVSNLKKYHANEALAIPLDGLHIDNKLHVVEEPVLIWIVTLNDQNKAVS</sequence>
<protein>
    <submittedName>
        <fullName evidence="2">Putative reverse transcriptase domain-containing protein</fullName>
    </submittedName>
</protein>
<dbReference type="EMBL" id="BKCJ010445288">
    <property type="protein sequence ID" value="GFA55814.1"/>
    <property type="molecule type" value="Genomic_DNA"/>
</dbReference>
<evidence type="ECO:0000313" key="2">
    <source>
        <dbReference type="EMBL" id="GFA55814.1"/>
    </source>
</evidence>
<feature type="non-terminal residue" evidence="2">
    <location>
        <position position="1"/>
    </location>
</feature>
<dbReference type="PANTHER" id="PTHR46148:SF59">
    <property type="entry name" value="NUCLEOTIDYLTRANSFERASE, RIBONUCLEASE H"/>
    <property type="match status" value="1"/>
</dbReference>
<keyword evidence="2" id="KW-0808">Transferase</keyword>
<comment type="caution">
    <text evidence="2">The sequence shown here is derived from an EMBL/GenBank/DDBJ whole genome shotgun (WGS) entry which is preliminary data.</text>
</comment>
<accession>A0A699JVE2</accession>
<gene>
    <name evidence="2" type="ORF">Tci_627786</name>
</gene>
<organism evidence="2">
    <name type="scientific">Tanacetum cinerariifolium</name>
    <name type="common">Dalmatian daisy</name>
    <name type="synonym">Chrysanthemum cinerariifolium</name>
    <dbReference type="NCBI Taxonomy" id="118510"/>
    <lineage>
        <taxon>Eukaryota</taxon>
        <taxon>Viridiplantae</taxon>
        <taxon>Streptophyta</taxon>
        <taxon>Embryophyta</taxon>
        <taxon>Tracheophyta</taxon>
        <taxon>Spermatophyta</taxon>
        <taxon>Magnoliopsida</taxon>
        <taxon>eudicotyledons</taxon>
        <taxon>Gunneridae</taxon>
        <taxon>Pentapetalae</taxon>
        <taxon>asterids</taxon>
        <taxon>campanulids</taxon>
        <taxon>Asterales</taxon>
        <taxon>Asteraceae</taxon>
        <taxon>Asteroideae</taxon>
        <taxon>Anthemideae</taxon>
        <taxon>Anthemidinae</taxon>
        <taxon>Tanacetum</taxon>
    </lineage>
</organism>
<dbReference type="AlphaFoldDB" id="A0A699JVE2"/>
<keyword evidence="2" id="KW-0695">RNA-directed DNA polymerase</keyword>